<gene>
    <name evidence="1" type="ORF">ISS97_11555</name>
</gene>
<dbReference type="InterPro" id="IPR039498">
    <property type="entry name" value="NTP_transf_5"/>
</dbReference>
<comment type="caution">
    <text evidence="1">The sequence shown here is derived from an EMBL/GenBank/DDBJ whole genome shotgun (WGS) entry which is preliminary data.</text>
</comment>
<accession>A0ABW8K8W5</accession>
<dbReference type="Pfam" id="PF14907">
    <property type="entry name" value="NTP_transf_5"/>
    <property type="match status" value="1"/>
</dbReference>
<dbReference type="RefSeq" id="WP_379986534.1">
    <property type="nucleotide sequence ID" value="NZ_JADIKD010000010.1"/>
</dbReference>
<dbReference type="EMBL" id="JADIKD010000010">
    <property type="protein sequence ID" value="MFK2917899.1"/>
    <property type="molecule type" value="Genomic_DNA"/>
</dbReference>
<evidence type="ECO:0000313" key="2">
    <source>
        <dbReference type="Proteomes" id="UP001620408"/>
    </source>
</evidence>
<evidence type="ECO:0000313" key="1">
    <source>
        <dbReference type="EMBL" id="MFK2917899.1"/>
    </source>
</evidence>
<organism evidence="1 2">
    <name type="scientific">Dyella koreensis</name>
    <dbReference type="NCBI Taxonomy" id="311235"/>
    <lineage>
        <taxon>Bacteria</taxon>
        <taxon>Pseudomonadati</taxon>
        <taxon>Pseudomonadota</taxon>
        <taxon>Gammaproteobacteria</taxon>
        <taxon>Lysobacterales</taxon>
        <taxon>Rhodanobacteraceae</taxon>
        <taxon>Dyella</taxon>
    </lineage>
</organism>
<protein>
    <submittedName>
        <fullName evidence="1">Nucleotidyltransferase family protein</fullName>
    </submittedName>
</protein>
<proteinExistence type="predicted"/>
<reference evidence="1 2" key="1">
    <citation type="submission" date="2020-10" db="EMBL/GenBank/DDBJ databases">
        <title>Phylogeny of dyella-like bacteria.</title>
        <authorList>
            <person name="Fu J."/>
        </authorList>
    </citation>
    <scope>NUCLEOTIDE SEQUENCE [LARGE SCALE GENOMIC DNA]</scope>
    <source>
        <strain evidence="1 2">BB4</strain>
    </source>
</reference>
<sequence>MLPPLRTLKAILRRTTETLAHQLARPSETAPDWSDLEWRMAMAVAAAHGISPLLCTLSPWSNPAWSEFLVDQRAHVEHRCKRIFALLEQIDAAARAERVAIVPLKGSALHAPGLYLPGDRPMADIDLLVHEHDAEKAGRLLQALGYEASFAQWKHRVFKPREGSPPAVLGEHRDTPINIELHTRIQERLPVHTIDITDRIYPGDPQPGLNPYPSTAALLSHLLLHAAGNICNRTLRLIHLNDIALLAMRVHPHEWDALWHTHTDDDAPWWALPPVTLTTRYYDDAALAQLRDRFETECPPLLRTISHHQTLTQVSCSELWLHAFAGVEWSRSLGEAKNYVVNRVKPSKETIQERSDMVRTQLWLRDQPWVTQSRGRRMLRWLTSGAPRMDTLYVVRAALAYPLPVE</sequence>
<dbReference type="Proteomes" id="UP001620408">
    <property type="component" value="Unassembled WGS sequence"/>
</dbReference>
<name>A0ABW8K8W5_9GAMM</name>
<keyword evidence="2" id="KW-1185">Reference proteome</keyword>